<protein>
    <recommendedName>
        <fullName evidence="2">BEACH domain-containing protein</fullName>
    </recommendedName>
</protein>
<dbReference type="CDD" id="cd06071">
    <property type="entry name" value="Beach"/>
    <property type="match status" value="1"/>
</dbReference>
<dbReference type="PANTHER" id="PTHR13743">
    <property type="entry name" value="BEIGE/BEACH-RELATED"/>
    <property type="match status" value="1"/>
</dbReference>
<evidence type="ECO:0000256" key="1">
    <source>
        <dbReference type="SAM" id="MobiDB-lite"/>
    </source>
</evidence>
<dbReference type="InterPro" id="IPR015943">
    <property type="entry name" value="WD40/YVTN_repeat-like_dom_sf"/>
</dbReference>
<keyword evidence="4" id="KW-1185">Reference proteome</keyword>
<dbReference type="InterPro" id="IPR036372">
    <property type="entry name" value="BEACH_dom_sf"/>
</dbReference>
<dbReference type="Pfam" id="PF02138">
    <property type="entry name" value="Beach"/>
    <property type="match status" value="1"/>
</dbReference>
<dbReference type="EMBL" id="JAPFFF010000003">
    <property type="protein sequence ID" value="KAK8894389.1"/>
    <property type="molecule type" value="Genomic_DNA"/>
</dbReference>
<reference evidence="3 4" key="1">
    <citation type="submission" date="2024-04" db="EMBL/GenBank/DDBJ databases">
        <title>Tritrichomonas musculus Genome.</title>
        <authorList>
            <person name="Alves-Ferreira E."/>
            <person name="Grigg M."/>
            <person name="Lorenzi H."/>
            <person name="Galac M."/>
        </authorList>
    </citation>
    <scope>NUCLEOTIDE SEQUENCE [LARGE SCALE GENOMIC DNA]</scope>
    <source>
        <strain evidence="3 4">EAF2021</strain>
    </source>
</reference>
<evidence type="ECO:0000313" key="4">
    <source>
        <dbReference type="Proteomes" id="UP001470230"/>
    </source>
</evidence>
<dbReference type="InterPro" id="IPR036322">
    <property type="entry name" value="WD40_repeat_dom_sf"/>
</dbReference>
<gene>
    <name evidence="3" type="ORF">M9Y10_022824</name>
</gene>
<feature type="compositionally biased region" description="Low complexity" evidence="1">
    <location>
        <begin position="428"/>
        <end position="467"/>
    </location>
</feature>
<dbReference type="SUPFAM" id="SSF50729">
    <property type="entry name" value="PH domain-like"/>
    <property type="match status" value="1"/>
</dbReference>
<sequence>MEDLQFLKLLATPKPKVKNTPKNQEGKSFHTIFQKLSFPKITDTDIKKITKHVANGDQVGHAIVSNFKEIDFNPTLMNTCKESLQSTQLLFPEEAIFYLIHSIFSWLFFATMAEKQPSISLVLVSTATLKRNVGNAESVSLFSYVLNHTIHLFQNFQITPIIQSMNVFFDKPGPYDSKIFNILFDIFLKKSKFDSETFTNSTLMFLKFFRKLFPHDPSLVTPTVVNTLFTRLDPYLSDFNLDVFRFFRHILPCTKADGIFTFFSTVIKKFEMKIESNEPVFKLHDRSQNSSQEIKVTLPMNPQFVYSLNHSKSLTSSSEILDISIPTLQIDESSKFNNLTKAFIIVSKTKETQMVVEQNFITLIQSKLDSPFLLDYIQAISVILLSFEPSNIISKIVEIILQTGLFDPSRNIFNNQAKLTEKNKNEKTQNNNNNNDETKNTNINGETTNNGQTKNINNNNNNGTTNNDESKNIEEIQNFHDETKNINGNSEDVNCVVSSSGFDDDDIIPIRVNIYYVLLKNFHDCLGLFIDSFLEYPFMITEILMIMGKNTEQIKLNAIEQQLFTSNLQKIAMNYATLMNEKSDSSDVNIYKQLIEYFVIFLSRLFYNKEAAEILFQSDTFISMYFSFTYQPFSRKHILAGFEHSVVNFNVNIPEQAIVHILGILEASKFGETEDDYIIIYDLLVLINSLIKSRSEMIECFVKALEIVCFIMYHLQIYEISEKLLLESINIYKLYDDIQFDSIKCSSFVNGIRILYGKEPSEEVYKQLISLMTQKSTMISQQYVPNLILESFSDSKRSVQYLSFILELCKFSTQNTITIHNGRFDIKLIELVNVKKTSNEELDKEFILQGLKLIEKITATVSSTPVVKQFIGLLCPIKAKYISHYHPDFLNTLQSIIDHKKLNPTNALPLAQSSAFISVNELKPTLLQKGFEMTFWLFTESPEKNVNLLNLSTKEKREITVSIKHRKLILTTNAPNGRSSIYTFDIDVNPYEWFFISLNIIKKTDQINVTGYFNETKLPTIVGQWDAWQFVKCVVGKNTEDTGYQLGSFGIFTTANTESLFSKGPSIIHSNSLFYITCEVINEILTPNCTSSSSITAEFIGPLIIQRVTFTDALVKLCTIECLLPLYAQLDLPYEENVKTPTSMAVVVTSIFSKLLPISHEIQDEFVRSNSISIIQSLLSSLERSDFLTYDLYMEFYVIFTSLTVKKLRSQLFGKILMCFQIWSRSDPKEGVKIARHWEHQLFQEFMPTSVKILSFDKILYFLNKFYPFNVDLDVMAIRQSVIKILLYISTTEYFKHEDIVSLIGHCIIQKRDAKNCSSHICDLISLIQMIAVTPSKPFEKFPDLWKDLTELQQLLNSADEDTIIFTINLFSVLHENQIFNCLTLEQQMNVYLPFFATEFSSSFFNQIVVKASTNSGFFPLTFYIAYINPRVHDTIMSLLKPRNDIVSSVESLFWFFACIYKYNNKFGDFLIRFIYKCKIVPLKTIMVILDVVGAILCQLDQADSTKSRFLLYIGSIIQAGEFEDNFGIFFEVTLQLLLFKKLGYSSLPEKDLSEIYGVVFPQPKKVDFINIVKTKSLVKYLKQIENLEITFVFGVGVKYSEETETFQVSDRSLAQLTINLIVGSNATDFFNEAAILCYFIHDKDKYEFFINSSHVSPEVINCLTAANTNDHIDSNEWYSVISRQFTKINEDYSQFIAKYLQLFCKVFDEIDGNTKKLFTASKSDIGCTTLHQIEVFDDRLELINHVALKNWYHIWDRMTFDRSPWEDARTEQSSQHYKRDMFLCWNMFPCKLKLNINFDDHRLASLMQEVGDMSTAKKILDQEKEIEEKKKMELVESEGTSSSLLQMPNDITNDAALKSLNLSPEEQEKSNNDTVPYESFNAVYYKLEKEKHIKFHVFNNKIVLDFIENENSLTIEASKVSHILMRGILHHPRGLEIFLKNGPSYLIIFSKGNKNVFEILKMISSLRGWSNTLIQTVPHKKFFKQLGIKEKWENGLMSNFEYLLALNSYSGRSFNDPSMYPVFPWIIADYKSQTLDLKKNESFRDLSKPVGALNAERLEKIIKRPNPYDSFVREPYLYPSSYSSLLYVYLFLIRMEPFTSLHIKTQSGKFDHAPRQFISIIKAYDMVNENIQDFRELTPEFFFDHSFLNNTNNFNLGKYEGVQIGDVELPVWAHGNSIEFIYMNRKALESQYVSKNLNKWIDLIWGVNQNGPGAVESNNTFIPYMYESVWSDELINQPGKAEGAEAYLQTCGQIPSQLFFSPHEQKKAPEFPNNYLSNGKEVLNIGIDNICYSCIAESTFNHCKLICVNSKGNVYTVSLSFQENQPLSVSYKQWKGSFHEIEMGMITKVNSSTLAAGTSIGKVELVNAKTSEPLIFSRHLGKITCVNADELYLVTGGSDTATNIFISNYSSSNSSSSIQNNASNPNLTLTKSSSLYGNFSEFNFSFFHFFPSFRDDVSCCAVNSHFDLVVSGTLDCSLFFFSPTHKDVMRIIDLHNKIPEKVLITDGWGFVVVYELNLEKGNEFQCIEVYNVNGDLIISKPLQFQLQQWTTWKSVDGFDYLLMMSKGGIVFTCEVFYLDIIKAIKDRVELKVLSMSYSYELGIIFVGLNDGSIQMLPFR</sequence>
<evidence type="ECO:0000259" key="2">
    <source>
        <dbReference type="PROSITE" id="PS50197"/>
    </source>
</evidence>
<dbReference type="SUPFAM" id="SSF81837">
    <property type="entry name" value="BEACH domain"/>
    <property type="match status" value="1"/>
</dbReference>
<evidence type="ECO:0000313" key="3">
    <source>
        <dbReference type="EMBL" id="KAK8894389.1"/>
    </source>
</evidence>
<dbReference type="PROSITE" id="PS50197">
    <property type="entry name" value="BEACH"/>
    <property type="match status" value="1"/>
</dbReference>
<accession>A0ABR2KTF7</accession>
<dbReference type="Proteomes" id="UP001470230">
    <property type="component" value="Unassembled WGS sequence"/>
</dbReference>
<dbReference type="InterPro" id="IPR000409">
    <property type="entry name" value="BEACH_dom"/>
</dbReference>
<feature type="region of interest" description="Disordered" evidence="1">
    <location>
        <begin position="420"/>
        <end position="469"/>
    </location>
</feature>
<dbReference type="SMART" id="SM01026">
    <property type="entry name" value="Beach"/>
    <property type="match status" value="1"/>
</dbReference>
<dbReference type="PANTHER" id="PTHR13743:SF161">
    <property type="entry name" value="BEIGE_BEACH DOMAIN CONTAINING PROTEIN"/>
    <property type="match status" value="1"/>
</dbReference>
<dbReference type="InterPro" id="IPR050865">
    <property type="entry name" value="BEACH_Domain"/>
</dbReference>
<dbReference type="SUPFAM" id="SSF50978">
    <property type="entry name" value="WD40 repeat-like"/>
    <property type="match status" value="1"/>
</dbReference>
<comment type="caution">
    <text evidence="3">The sequence shown here is derived from an EMBL/GenBank/DDBJ whole genome shotgun (WGS) entry which is preliminary data.</text>
</comment>
<organism evidence="3 4">
    <name type="scientific">Tritrichomonas musculus</name>
    <dbReference type="NCBI Taxonomy" id="1915356"/>
    <lineage>
        <taxon>Eukaryota</taxon>
        <taxon>Metamonada</taxon>
        <taxon>Parabasalia</taxon>
        <taxon>Tritrichomonadida</taxon>
        <taxon>Tritrichomonadidae</taxon>
        <taxon>Tritrichomonas</taxon>
    </lineage>
</organism>
<proteinExistence type="predicted"/>
<dbReference type="Gene3D" id="1.10.1540.10">
    <property type="entry name" value="BEACH domain"/>
    <property type="match status" value="1"/>
</dbReference>
<feature type="domain" description="BEACH" evidence="2">
    <location>
        <begin position="1978"/>
        <end position="2267"/>
    </location>
</feature>
<dbReference type="Gene3D" id="2.130.10.10">
    <property type="entry name" value="YVTN repeat-like/Quinoprotein amine dehydrogenase"/>
    <property type="match status" value="1"/>
</dbReference>
<name>A0ABR2KTF7_9EUKA</name>